<sequence length="404" mass="43834">MKGKDYCLFVTMIAIMSIIGLMSSDIYLPALPAMAEYFHVAPQDIQTTLSVYLLGFSLSQIIYGSLSDRFGRRPIIIIGIAIYIVFSGLCMVSTSIKALIICRFFQAVGACSGMVLGRAIVGDLFKKEEAVQIFASIFPIIGISPAISPIIGGLLTSYFNWQANFLFLVIVGILLMIIIATSLKETLPQDKRIGISITDLITHYKEILCNPIYLAYSTIVCAAHGAYFAYLVNSPFIFNKLGFNPDSIGFFYITISLSYISGNILNKKMIKIITVDSTLLLGTIIFTTGGSVMLILAWNTINSPLELIIPMSILTFGNGFLLPLGVASGISIFPKMAGTASGLMGLMQLGAASISSVAAGHILKELTLSASLVIFITNIMSVFSILLILIMKNRLKQKFSTENL</sequence>
<dbReference type="EMBL" id="CP061738">
    <property type="protein sequence ID" value="QOD37853.1"/>
    <property type="molecule type" value="Genomic_DNA"/>
</dbReference>
<evidence type="ECO:0000256" key="2">
    <source>
        <dbReference type="ARBA" id="ARBA00006236"/>
    </source>
</evidence>
<gene>
    <name evidence="10" type="ORF">ID128_03205</name>
</gene>
<name>A0A7L7YKV3_9RICK</name>
<dbReference type="RefSeq" id="WP_191110683.1">
    <property type="nucleotide sequence ID" value="NZ_CP061738.1"/>
</dbReference>
<evidence type="ECO:0000256" key="1">
    <source>
        <dbReference type="ARBA" id="ARBA00004429"/>
    </source>
</evidence>
<dbReference type="NCBIfam" id="TIGR00710">
    <property type="entry name" value="efflux_Bcr_CflA"/>
    <property type="match status" value="1"/>
</dbReference>
<organism evidence="10 11">
    <name type="scientific">Candidatus Wolbachia massiliensis</name>
    <dbReference type="NCBI Taxonomy" id="1845000"/>
    <lineage>
        <taxon>Bacteria</taxon>
        <taxon>Pseudomonadati</taxon>
        <taxon>Pseudomonadota</taxon>
        <taxon>Alphaproteobacteria</taxon>
        <taxon>Rickettsiales</taxon>
        <taxon>Anaplasmataceae</taxon>
        <taxon>Wolbachieae</taxon>
        <taxon>Wolbachia</taxon>
    </lineage>
</organism>
<dbReference type="GO" id="GO:0042910">
    <property type="term" value="F:xenobiotic transmembrane transporter activity"/>
    <property type="evidence" value="ECO:0007669"/>
    <property type="project" value="InterPro"/>
</dbReference>
<evidence type="ECO:0000256" key="4">
    <source>
        <dbReference type="ARBA" id="ARBA00022475"/>
    </source>
</evidence>
<keyword evidence="5 8" id="KW-0812">Transmembrane</keyword>
<dbReference type="Pfam" id="PF07690">
    <property type="entry name" value="MFS_1"/>
    <property type="match status" value="1"/>
</dbReference>
<evidence type="ECO:0000256" key="7">
    <source>
        <dbReference type="ARBA" id="ARBA00023136"/>
    </source>
</evidence>
<feature type="transmembrane region" description="Helical" evidence="8">
    <location>
        <begin position="75"/>
        <end position="98"/>
    </location>
</feature>
<comment type="subcellular location">
    <subcellularLocation>
        <location evidence="1 8">Cell inner membrane</location>
        <topology evidence="1 8">Multi-pass membrane protein</topology>
    </subcellularLocation>
</comment>
<dbReference type="SUPFAM" id="SSF103473">
    <property type="entry name" value="MFS general substrate transporter"/>
    <property type="match status" value="1"/>
</dbReference>
<feature type="transmembrane region" description="Helical" evidence="8">
    <location>
        <begin position="278"/>
        <end position="301"/>
    </location>
</feature>
<dbReference type="GO" id="GO:1990961">
    <property type="term" value="P:xenobiotic detoxification by transmembrane export across the plasma membrane"/>
    <property type="evidence" value="ECO:0007669"/>
    <property type="project" value="InterPro"/>
</dbReference>
<feature type="transmembrane region" description="Helical" evidence="8">
    <location>
        <begin position="369"/>
        <end position="390"/>
    </location>
</feature>
<feature type="transmembrane region" description="Helical" evidence="8">
    <location>
        <begin position="247"/>
        <end position="266"/>
    </location>
</feature>
<dbReference type="PROSITE" id="PS50850">
    <property type="entry name" value="MFS"/>
    <property type="match status" value="1"/>
</dbReference>
<accession>A0A7L7YKV3</accession>
<dbReference type="InterPro" id="IPR011701">
    <property type="entry name" value="MFS"/>
</dbReference>
<dbReference type="InterPro" id="IPR020846">
    <property type="entry name" value="MFS_dom"/>
</dbReference>
<dbReference type="AlphaFoldDB" id="A0A7L7YKV3"/>
<evidence type="ECO:0000259" key="9">
    <source>
        <dbReference type="PROSITE" id="PS50850"/>
    </source>
</evidence>
<evidence type="ECO:0000256" key="5">
    <source>
        <dbReference type="ARBA" id="ARBA00022692"/>
    </source>
</evidence>
<feature type="transmembrane region" description="Helical" evidence="8">
    <location>
        <begin position="165"/>
        <end position="183"/>
    </location>
</feature>
<dbReference type="InterPro" id="IPR004812">
    <property type="entry name" value="Efflux_drug-R_Bcr/CmlA"/>
</dbReference>
<dbReference type="InterPro" id="IPR036259">
    <property type="entry name" value="MFS_trans_sf"/>
</dbReference>
<evidence type="ECO:0000313" key="11">
    <source>
        <dbReference type="Proteomes" id="UP000516514"/>
    </source>
</evidence>
<feature type="transmembrane region" description="Helical" evidence="8">
    <location>
        <begin position="213"/>
        <end position="232"/>
    </location>
</feature>
<evidence type="ECO:0000256" key="6">
    <source>
        <dbReference type="ARBA" id="ARBA00022989"/>
    </source>
</evidence>
<feature type="transmembrane region" description="Helical" evidence="8">
    <location>
        <begin position="104"/>
        <end position="121"/>
    </location>
</feature>
<keyword evidence="3 8" id="KW-0813">Transport</keyword>
<dbReference type="GO" id="GO:0005886">
    <property type="term" value="C:plasma membrane"/>
    <property type="evidence" value="ECO:0007669"/>
    <property type="project" value="UniProtKB-SubCell"/>
</dbReference>
<keyword evidence="6 8" id="KW-1133">Transmembrane helix</keyword>
<comment type="similarity">
    <text evidence="2 8">Belongs to the major facilitator superfamily. Bcr/CmlA family.</text>
</comment>
<dbReference type="Gene3D" id="1.20.1720.10">
    <property type="entry name" value="Multidrug resistance protein D"/>
    <property type="match status" value="1"/>
</dbReference>
<feature type="domain" description="Major facilitator superfamily (MFS) profile" evidence="9">
    <location>
        <begin position="9"/>
        <end position="396"/>
    </location>
</feature>
<keyword evidence="7 8" id="KW-0472">Membrane</keyword>
<reference evidence="10 11" key="1">
    <citation type="submission" date="2020-09" db="EMBL/GenBank/DDBJ databases">
        <title>An Earliest Endosymbiont, Wolbachia massiliensis sp. nov., Strain PL13 From the Bed Bug (Cimex hemipterius), Type strain of a New supergroup T.</title>
        <authorList>
            <person name="Laidoudi Y."/>
            <person name="Levasseur A."/>
            <person name="Medkour H."/>
            <person name="Maaloum M."/>
            <person name="BenKhedher M."/>
            <person name="Sambou M."/>
            <person name="Bassene H."/>
            <person name="Davoust B."/>
            <person name="Fenollar F."/>
            <person name="Raoult D."/>
            <person name="Mediannikov O."/>
        </authorList>
    </citation>
    <scope>NUCLEOTIDE SEQUENCE [LARGE SCALE GENOMIC DNA]</scope>
    <source>
        <strain evidence="10 11">PL13</strain>
    </source>
</reference>
<dbReference type="PANTHER" id="PTHR23502:SF162">
    <property type="entry name" value="INNER MEMBRANE TRANSPORT PROTEIN YDHC"/>
    <property type="match status" value="1"/>
</dbReference>
<evidence type="ECO:0000256" key="8">
    <source>
        <dbReference type="RuleBase" id="RU365088"/>
    </source>
</evidence>
<dbReference type="CDD" id="cd17320">
    <property type="entry name" value="MFS_MdfA_MDR_like"/>
    <property type="match status" value="1"/>
</dbReference>
<evidence type="ECO:0000256" key="3">
    <source>
        <dbReference type="ARBA" id="ARBA00022448"/>
    </source>
</evidence>
<dbReference type="PANTHER" id="PTHR23502">
    <property type="entry name" value="MAJOR FACILITATOR SUPERFAMILY"/>
    <property type="match status" value="1"/>
</dbReference>
<proteinExistence type="inferred from homology"/>
<dbReference type="KEGG" id="wms:ID128_03205"/>
<keyword evidence="4" id="KW-1003">Cell membrane</keyword>
<feature type="transmembrane region" description="Helical" evidence="8">
    <location>
        <begin position="345"/>
        <end position="363"/>
    </location>
</feature>
<feature type="transmembrane region" description="Helical" evidence="8">
    <location>
        <begin position="307"/>
        <end position="333"/>
    </location>
</feature>
<evidence type="ECO:0000313" key="10">
    <source>
        <dbReference type="EMBL" id="QOD37853.1"/>
    </source>
</evidence>
<feature type="transmembrane region" description="Helical" evidence="8">
    <location>
        <begin position="133"/>
        <end position="159"/>
    </location>
</feature>
<dbReference type="Proteomes" id="UP000516514">
    <property type="component" value="Chromosome"/>
</dbReference>
<feature type="transmembrane region" description="Helical" evidence="8">
    <location>
        <begin position="7"/>
        <end position="29"/>
    </location>
</feature>
<keyword evidence="11" id="KW-1185">Reference proteome</keyword>
<protein>
    <recommendedName>
        <fullName evidence="8">Bcr/CflA family efflux transporter</fullName>
    </recommendedName>
</protein>
<keyword evidence="8" id="KW-0997">Cell inner membrane</keyword>
<feature type="transmembrane region" description="Helical" evidence="8">
    <location>
        <begin position="49"/>
        <end position="66"/>
    </location>
</feature>